<evidence type="ECO:0000313" key="2">
    <source>
        <dbReference type="Proteomes" id="UP000175971"/>
    </source>
</evidence>
<dbReference type="EMBL" id="LJGZ01000004">
    <property type="protein sequence ID" value="OEV22336.1"/>
    <property type="molecule type" value="Genomic_DNA"/>
</dbReference>
<evidence type="ECO:0000313" key="1">
    <source>
        <dbReference type="EMBL" id="OEV22336.1"/>
    </source>
</evidence>
<organism evidence="1 2">
    <name type="scientific">Streptomyces nanshensis</name>
    <dbReference type="NCBI Taxonomy" id="518642"/>
    <lineage>
        <taxon>Bacteria</taxon>
        <taxon>Bacillati</taxon>
        <taxon>Actinomycetota</taxon>
        <taxon>Actinomycetes</taxon>
        <taxon>Kitasatosporales</taxon>
        <taxon>Streptomycetaceae</taxon>
        <taxon>Streptomyces</taxon>
    </lineage>
</organism>
<sequence length="107" mass="11843">MSRSAGPHTADPCPRCFVEAVRLGTPLPATAPSTVGAVTAVAYACDRCTHTWTRPVEDDLVVHDIVRVDLPEATLYGEAWQVEEDRVQVRGPGGTLRWVERWRAIIY</sequence>
<dbReference type="PATRIC" id="fig|518642.7.peg.2306"/>
<keyword evidence="2" id="KW-1185">Reference proteome</keyword>
<gene>
    <name evidence="1" type="ORF">AN221_01360</name>
</gene>
<comment type="caution">
    <text evidence="1">The sequence shown here is derived from an EMBL/GenBank/DDBJ whole genome shotgun (WGS) entry which is preliminary data.</text>
</comment>
<dbReference type="AlphaFoldDB" id="A0A1E7M1S1"/>
<dbReference type="RefSeq" id="WP_070199392.1">
    <property type="nucleotide sequence ID" value="NZ_LJGZ01000004.1"/>
</dbReference>
<accession>A0A1E7M1S1</accession>
<dbReference type="Proteomes" id="UP000175971">
    <property type="component" value="Unassembled WGS sequence"/>
</dbReference>
<proteinExistence type="predicted"/>
<name>A0A1E7M1S1_9ACTN</name>
<reference evidence="1 2" key="1">
    <citation type="journal article" date="2016" name="Front. Microbiol.">
        <title>Comparative Genomics Analysis of Streptomyces Species Reveals Their Adaptation to the Marine Environment and Their Diversity at the Genomic Level.</title>
        <authorList>
            <person name="Tian X."/>
            <person name="Zhang Z."/>
            <person name="Yang T."/>
            <person name="Chen M."/>
            <person name="Li J."/>
            <person name="Chen F."/>
            <person name="Yang J."/>
            <person name="Li W."/>
            <person name="Zhang B."/>
            <person name="Zhang Z."/>
            <person name="Wu J."/>
            <person name="Zhang C."/>
            <person name="Long L."/>
            <person name="Xiao J."/>
        </authorList>
    </citation>
    <scope>NUCLEOTIDE SEQUENCE [LARGE SCALE GENOMIC DNA]</scope>
    <source>
        <strain evidence="1 2">SCSIO M10372</strain>
    </source>
</reference>
<protein>
    <submittedName>
        <fullName evidence="1">Uncharacterized protein</fullName>
    </submittedName>
</protein>